<evidence type="ECO:0000313" key="5">
    <source>
        <dbReference type="Proteomes" id="UP000316476"/>
    </source>
</evidence>
<comment type="caution">
    <text evidence="4">The sequence shown here is derived from an EMBL/GenBank/DDBJ whole genome shotgun (WGS) entry which is preliminary data.</text>
</comment>
<dbReference type="Pfam" id="PF06439">
    <property type="entry name" value="3keto-disac_hyd"/>
    <property type="match status" value="1"/>
</dbReference>
<gene>
    <name evidence="4" type="ORF">V7x_09570</name>
</gene>
<feature type="compositionally biased region" description="Basic and acidic residues" evidence="1">
    <location>
        <begin position="255"/>
        <end position="264"/>
    </location>
</feature>
<evidence type="ECO:0000256" key="1">
    <source>
        <dbReference type="SAM" id="MobiDB-lite"/>
    </source>
</evidence>
<reference evidence="4 5" key="1">
    <citation type="submission" date="2019-02" db="EMBL/GenBank/DDBJ databases">
        <title>Deep-cultivation of Planctomycetes and their phenomic and genomic characterization uncovers novel biology.</title>
        <authorList>
            <person name="Wiegand S."/>
            <person name="Jogler M."/>
            <person name="Boedeker C."/>
            <person name="Pinto D."/>
            <person name="Vollmers J."/>
            <person name="Rivas-Marin E."/>
            <person name="Kohn T."/>
            <person name="Peeters S.H."/>
            <person name="Heuer A."/>
            <person name="Rast P."/>
            <person name="Oberbeckmann S."/>
            <person name="Bunk B."/>
            <person name="Jeske O."/>
            <person name="Meyerdierks A."/>
            <person name="Storesund J.E."/>
            <person name="Kallscheuer N."/>
            <person name="Luecker S."/>
            <person name="Lage O.M."/>
            <person name="Pohl T."/>
            <person name="Merkel B.J."/>
            <person name="Hornburger P."/>
            <person name="Mueller R.-W."/>
            <person name="Bruemmer F."/>
            <person name="Labrenz M."/>
            <person name="Spormann A.M."/>
            <person name="Op Den Camp H."/>
            <person name="Overmann J."/>
            <person name="Amann R."/>
            <person name="Jetten M.S.M."/>
            <person name="Mascher T."/>
            <person name="Medema M.H."/>
            <person name="Devos D.P."/>
            <person name="Kaster A.-K."/>
            <person name="Ovreas L."/>
            <person name="Rohde M."/>
            <person name="Galperin M.Y."/>
            <person name="Jogler C."/>
        </authorList>
    </citation>
    <scope>NUCLEOTIDE SEQUENCE [LARGE SCALE GENOMIC DNA]</scope>
    <source>
        <strain evidence="4 5">V7</strain>
    </source>
</reference>
<feature type="signal peptide" evidence="2">
    <location>
        <begin position="1"/>
        <end position="27"/>
    </location>
</feature>
<dbReference type="AlphaFoldDB" id="A0A5C6FVB7"/>
<evidence type="ECO:0000256" key="2">
    <source>
        <dbReference type="SAM" id="SignalP"/>
    </source>
</evidence>
<protein>
    <recommendedName>
        <fullName evidence="3">3-keto-alpha-glucoside-1,2-lyase/3-keto-2-hydroxy-glucal hydratase domain-containing protein</fullName>
    </recommendedName>
</protein>
<feature type="region of interest" description="Disordered" evidence="1">
    <location>
        <begin position="245"/>
        <end position="273"/>
    </location>
</feature>
<feature type="chain" id="PRO_5022815712" description="3-keto-alpha-glucoside-1,2-lyase/3-keto-2-hydroxy-glucal hydratase domain-containing protein" evidence="2">
    <location>
        <begin position="28"/>
        <end position="273"/>
    </location>
</feature>
<dbReference type="OrthoDB" id="176168at2"/>
<dbReference type="GO" id="GO:0016787">
    <property type="term" value="F:hydrolase activity"/>
    <property type="evidence" value="ECO:0007669"/>
    <property type="project" value="InterPro"/>
</dbReference>
<feature type="domain" description="3-keto-alpha-glucoside-1,2-lyase/3-keto-2-hydroxy-glucal hydratase" evidence="3">
    <location>
        <begin position="55"/>
        <end position="241"/>
    </location>
</feature>
<dbReference type="Proteomes" id="UP000316476">
    <property type="component" value="Unassembled WGS sequence"/>
</dbReference>
<evidence type="ECO:0000313" key="4">
    <source>
        <dbReference type="EMBL" id="TWU65410.1"/>
    </source>
</evidence>
<dbReference type="Gene3D" id="2.60.120.560">
    <property type="entry name" value="Exo-inulinase, domain 1"/>
    <property type="match status" value="1"/>
</dbReference>
<accession>A0A5C6FVB7</accession>
<evidence type="ECO:0000259" key="3">
    <source>
        <dbReference type="Pfam" id="PF06439"/>
    </source>
</evidence>
<keyword evidence="2" id="KW-0732">Signal</keyword>
<dbReference type="InterPro" id="IPR010496">
    <property type="entry name" value="AL/BT2_dom"/>
</dbReference>
<feature type="region of interest" description="Disordered" evidence="1">
    <location>
        <begin position="209"/>
        <end position="229"/>
    </location>
</feature>
<proteinExistence type="predicted"/>
<organism evidence="4 5">
    <name type="scientific">Crateriforma conspicua</name>
    <dbReference type="NCBI Taxonomy" id="2527996"/>
    <lineage>
        <taxon>Bacteria</taxon>
        <taxon>Pseudomonadati</taxon>
        <taxon>Planctomycetota</taxon>
        <taxon>Planctomycetia</taxon>
        <taxon>Planctomycetales</taxon>
        <taxon>Planctomycetaceae</taxon>
        <taxon>Crateriforma</taxon>
    </lineage>
</organism>
<dbReference type="RefSeq" id="WP_146411378.1">
    <property type="nucleotide sequence ID" value="NZ_SJPZ01000001.1"/>
</dbReference>
<dbReference type="EMBL" id="SJPZ01000001">
    <property type="protein sequence ID" value="TWU65410.1"/>
    <property type="molecule type" value="Genomic_DNA"/>
</dbReference>
<sequence precursor="true">MKRRFFNSILTFAGLAVFTASGSSANAKEYLNGITWEEPAVVTPGVINSDPPSDAVVLFSGDDLSQWKVNDSWKVVDGCMLTGKGKAVSIPTFGDCQLHIEWSAPTPAKGEGQGRGNSGVFLMDRYEIQVLDSYENETYFDGQAGAIYKQTPPAVNATRPPGQWNTYDIFWTAPRFDEDGNLVSPAYITAMHNGVLILNHFELKGDTPYNRPPKYNAHDSEGPISLQDHGNPVRFRNIWVREFTPAQGEQTRSPYIRDGKKETPIESSGDDQE</sequence>
<name>A0A5C6FVB7_9PLAN</name>